<sequence length="124" mass="13445">MHLSTIVVSEYEVRQPISDLGLENFIVLPFNIDDAIATARAFDVMHSARRPGDGRDAVKDDAKLLGQCVVAGITHFATDDEPCAKRIAAARASGIMAGLPQPISLHEPFWEGWFADGNQGTLQL</sequence>
<dbReference type="EMBL" id="VLJN01000026">
    <property type="protein sequence ID" value="TWG83111.1"/>
    <property type="molecule type" value="Genomic_DNA"/>
</dbReference>
<comment type="caution">
    <text evidence="1">The sequence shown here is derived from an EMBL/GenBank/DDBJ whole genome shotgun (WGS) entry which is preliminary data.</text>
</comment>
<protein>
    <submittedName>
        <fullName evidence="1">Uncharacterized protein</fullName>
    </submittedName>
</protein>
<evidence type="ECO:0000313" key="2">
    <source>
        <dbReference type="Proteomes" id="UP000318141"/>
    </source>
</evidence>
<proteinExistence type="predicted"/>
<reference evidence="1 2" key="1">
    <citation type="submission" date="2019-07" db="EMBL/GenBank/DDBJ databases">
        <title>Genome sequencing of lignin-degrading bacterial isolates.</title>
        <authorList>
            <person name="Gladden J."/>
        </authorList>
    </citation>
    <scope>NUCLEOTIDE SEQUENCE [LARGE SCALE GENOMIC DNA]</scope>
    <source>
        <strain evidence="1 2">J11</strain>
    </source>
</reference>
<accession>A0A562BD88</accession>
<dbReference type="Proteomes" id="UP000318141">
    <property type="component" value="Unassembled WGS sequence"/>
</dbReference>
<name>A0A562BD88_9BURK</name>
<organism evidence="1 2">
    <name type="scientific">Cupriavidus gilardii J11</name>
    <dbReference type="NCBI Taxonomy" id="936133"/>
    <lineage>
        <taxon>Bacteria</taxon>
        <taxon>Pseudomonadati</taxon>
        <taxon>Pseudomonadota</taxon>
        <taxon>Betaproteobacteria</taxon>
        <taxon>Burkholderiales</taxon>
        <taxon>Burkholderiaceae</taxon>
        <taxon>Cupriavidus</taxon>
    </lineage>
</organism>
<keyword evidence="2" id="KW-1185">Reference proteome</keyword>
<evidence type="ECO:0000313" key="1">
    <source>
        <dbReference type="EMBL" id="TWG83111.1"/>
    </source>
</evidence>
<dbReference type="AlphaFoldDB" id="A0A562BD88"/>
<gene>
    <name evidence="1" type="ORF">L602_003200000440</name>
</gene>